<dbReference type="Proteomes" id="UP000295560">
    <property type="component" value="Unassembled WGS sequence"/>
</dbReference>
<dbReference type="SUPFAM" id="SSF51735">
    <property type="entry name" value="NAD(P)-binding Rossmann-fold domains"/>
    <property type="match status" value="1"/>
</dbReference>
<dbReference type="AlphaFoldDB" id="A0A4R1HHF8"/>
<proteinExistence type="predicted"/>
<dbReference type="PANTHER" id="PTHR43162:SF1">
    <property type="entry name" value="PRESTALK A DIFFERENTIATION PROTEIN A"/>
    <property type="match status" value="1"/>
</dbReference>
<dbReference type="RefSeq" id="WP_165922395.1">
    <property type="nucleotide sequence ID" value="NZ_SMFZ01000002.1"/>
</dbReference>
<name>A0A4R1HHF8_PSEEN</name>
<dbReference type="Pfam" id="PF13460">
    <property type="entry name" value="NAD_binding_10"/>
    <property type="match status" value="1"/>
</dbReference>
<protein>
    <submittedName>
        <fullName evidence="2">Uncharacterized protein YbjT (DUF2867 family)</fullName>
    </submittedName>
</protein>
<organism evidence="2 3">
    <name type="scientific">Pseudonocardia endophytica</name>
    <dbReference type="NCBI Taxonomy" id="401976"/>
    <lineage>
        <taxon>Bacteria</taxon>
        <taxon>Bacillati</taxon>
        <taxon>Actinomycetota</taxon>
        <taxon>Actinomycetes</taxon>
        <taxon>Pseudonocardiales</taxon>
        <taxon>Pseudonocardiaceae</taxon>
        <taxon>Pseudonocardia</taxon>
    </lineage>
</organism>
<dbReference type="EMBL" id="SMFZ01000002">
    <property type="protein sequence ID" value="TCK19875.1"/>
    <property type="molecule type" value="Genomic_DNA"/>
</dbReference>
<dbReference type="Gene3D" id="3.40.50.720">
    <property type="entry name" value="NAD(P)-binding Rossmann-like Domain"/>
    <property type="match status" value="1"/>
</dbReference>
<sequence>MITVLGASGNTGGRVVERLCAEGERVRAVGRDADRLAAAVAQGAEPVVGDARDPEFLRVAFDGADAAYVLMPMDVAAAGYAGQQAAVGTAIAGALAATAVPRVVALSSLGADVPGGPDLEATGYLGTLHDQEGRLRTLDAAVTLLRPGMFLESFLFAVDAMRGHGVHADSIDPQVSLPMVATRDVGDVAAEELRRTGPQGVVVREVLGAADVTVPDVVAALGPALGLPDLTYVRVPDEEMVGVLREAGMPADGARLHVAMNRAFNEGRVASLAGRGAENSTPTTVGDWVATLTAVAR</sequence>
<reference evidence="2 3" key="1">
    <citation type="submission" date="2019-03" db="EMBL/GenBank/DDBJ databases">
        <title>Sequencing the genomes of 1000 actinobacteria strains.</title>
        <authorList>
            <person name="Klenk H.-P."/>
        </authorList>
    </citation>
    <scope>NUCLEOTIDE SEQUENCE [LARGE SCALE GENOMIC DNA]</scope>
    <source>
        <strain evidence="2 3">DSM 44969</strain>
    </source>
</reference>
<dbReference type="InterPro" id="IPR051604">
    <property type="entry name" value="Ergot_Alk_Oxidoreductase"/>
</dbReference>
<keyword evidence="3" id="KW-1185">Reference proteome</keyword>
<feature type="domain" description="NAD(P)-binding" evidence="1">
    <location>
        <begin position="6"/>
        <end position="193"/>
    </location>
</feature>
<evidence type="ECO:0000313" key="3">
    <source>
        <dbReference type="Proteomes" id="UP000295560"/>
    </source>
</evidence>
<gene>
    <name evidence="2" type="ORF">EV378_3818</name>
</gene>
<dbReference type="InterPro" id="IPR036291">
    <property type="entry name" value="NAD(P)-bd_dom_sf"/>
</dbReference>
<dbReference type="PANTHER" id="PTHR43162">
    <property type="match status" value="1"/>
</dbReference>
<dbReference type="Gene3D" id="3.90.25.10">
    <property type="entry name" value="UDP-galactose 4-epimerase, domain 1"/>
    <property type="match status" value="1"/>
</dbReference>
<accession>A0A4R1HHF8</accession>
<evidence type="ECO:0000313" key="2">
    <source>
        <dbReference type="EMBL" id="TCK19875.1"/>
    </source>
</evidence>
<dbReference type="InterPro" id="IPR016040">
    <property type="entry name" value="NAD(P)-bd_dom"/>
</dbReference>
<comment type="caution">
    <text evidence="2">The sequence shown here is derived from an EMBL/GenBank/DDBJ whole genome shotgun (WGS) entry which is preliminary data.</text>
</comment>
<evidence type="ECO:0000259" key="1">
    <source>
        <dbReference type="Pfam" id="PF13460"/>
    </source>
</evidence>